<evidence type="ECO:0000259" key="2">
    <source>
        <dbReference type="Pfam" id="PF02470"/>
    </source>
</evidence>
<dbReference type="Proteomes" id="UP000655751">
    <property type="component" value="Unassembled WGS sequence"/>
</dbReference>
<protein>
    <submittedName>
        <fullName evidence="4">MCE family protein</fullName>
    </submittedName>
</protein>
<proteinExistence type="predicted"/>
<dbReference type="AlphaFoldDB" id="A0A931IIC4"/>
<gene>
    <name evidence="4" type="ORF">IT779_33100</name>
</gene>
<evidence type="ECO:0000313" key="5">
    <source>
        <dbReference type="Proteomes" id="UP000655751"/>
    </source>
</evidence>
<dbReference type="NCBIfam" id="TIGR00996">
    <property type="entry name" value="Mtu_fam_mce"/>
    <property type="match status" value="1"/>
</dbReference>
<dbReference type="Pfam" id="PF11887">
    <property type="entry name" value="Mce4_CUP1"/>
    <property type="match status" value="1"/>
</dbReference>
<dbReference type="PRINTS" id="PR01782">
    <property type="entry name" value="MCEVIRFACTOR"/>
</dbReference>
<dbReference type="Pfam" id="PF02470">
    <property type="entry name" value="MlaD"/>
    <property type="match status" value="1"/>
</dbReference>
<dbReference type="PANTHER" id="PTHR33371:SF18">
    <property type="entry name" value="MCE-FAMILY PROTEIN MCE3C"/>
    <property type="match status" value="1"/>
</dbReference>
<sequence length="340" mass="35731">MLQYRGTHLARHGVIGIVLIVSVILIGLQSQKFITWLSTVRYEAVFTEAGGLAVGDDVVLSGVKIGRVAKVSLEDGDARVVFAVDDSIVLGGGTSAHIKTGSLLGKRMLTLVSDGPDKLRPFDVIPVERTSSPYSLTDAVGELTTNVTEMDTQALNSSLTLLSSTLDQIAPQLGPAFDGLTALSRTINSRDESLRGLLGATSDVTRILAERGTQLNSLILNGNSLLQVLAERRQAIVDLLANTAAVAQQLSGLVADNEAELGPTLDRLNSVAAMLEKNRDNIAAALPGLAKVALTQGEAVSNGPFYNAFVANLLPGDLVQPIIDLAFPPAPTVATPEPPR</sequence>
<evidence type="ECO:0000259" key="3">
    <source>
        <dbReference type="Pfam" id="PF11887"/>
    </source>
</evidence>
<feature type="transmembrane region" description="Helical" evidence="1">
    <location>
        <begin position="9"/>
        <end position="28"/>
    </location>
</feature>
<dbReference type="GO" id="GO:0005576">
    <property type="term" value="C:extracellular region"/>
    <property type="evidence" value="ECO:0007669"/>
    <property type="project" value="TreeGrafter"/>
</dbReference>
<comment type="caution">
    <text evidence="4">The sequence shown here is derived from an EMBL/GenBank/DDBJ whole genome shotgun (WGS) entry which is preliminary data.</text>
</comment>
<dbReference type="InterPro" id="IPR052336">
    <property type="entry name" value="MlaD_Phospholipid_Transporter"/>
</dbReference>
<dbReference type="InterPro" id="IPR024516">
    <property type="entry name" value="Mce_C"/>
</dbReference>
<keyword evidence="1" id="KW-1133">Transmembrane helix</keyword>
<feature type="domain" description="Mce/MlaD" evidence="2">
    <location>
        <begin position="39"/>
        <end position="112"/>
    </location>
</feature>
<dbReference type="PANTHER" id="PTHR33371">
    <property type="entry name" value="INTERMEMBRANE PHOSPHOLIPID TRANSPORT SYSTEM BINDING PROTEIN MLAD-RELATED"/>
    <property type="match status" value="1"/>
</dbReference>
<keyword evidence="5" id="KW-1185">Reference proteome</keyword>
<dbReference type="InterPro" id="IPR005693">
    <property type="entry name" value="Mce"/>
</dbReference>
<name>A0A931IIC4_9NOCA</name>
<dbReference type="RefSeq" id="WP_196153425.1">
    <property type="nucleotide sequence ID" value="NZ_JADMLG010000021.1"/>
</dbReference>
<keyword evidence="1" id="KW-0472">Membrane</keyword>
<evidence type="ECO:0000256" key="1">
    <source>
        <dbReference type="SAM" id="Phobius"/>
    </source>
</evidence>
<dbReference type="InterPro" id="IPR003399">
    <property type="entry name" value="Mce/MlaD"/>
</dbReference>
<evidence type="ECO:0000313" key="4">
    <source>
        <dbReference type="EMBL" id="MBH0781123.1"/>
    </source>
</evidence>
<dbReference type="EMBL" id="JADMLG010000021">
    <property type="protein sequence ID" value="MBH0781123.1"/>
    <property type="molecule type" value="Genomic_DNA"/>
</dbReference>
<feature type="domain" description="Mammalian cell entry C-terminal" evidence="3">
    <location>
        <begin position="117"/>
        <end position="299"/>
    </location>
</feature>
<organism evidence="4 5">
    <name type="scientific">Nocardia bovistercoris</name>
    <dbReference type="NCBI Taxonomy" id="2785916"/>
    <lineage>
        <taxon>Bacteria</taxon>
        <taxon>Bacillati</taxon>
        <taxon>Actinomycetota</taxon>
        <taxon>Actinomycetes</taxon>
        <taxon>Mycobacteriales</taxon>
        <taxon>Nocardiaceae</taxon>
        <taxon>Nocardia</taxon>
    </lineage>
</organism>
<reference evidence="4" key="1">
    <citation type="submission" date="2020-11" db="EMBL/GenBank/DDBJ databases">
        <title>Nocardia NEAU-351.nov., a novel actinomycete isolated from the cow dung.</title>
        <authorList>
            <person name="Zhang X."/>
        </authorList>
    </citation>
    <scope>NUCLEOTIDE SEQUENCE</scope>
    <source>
        <strain evidence="4">NEAU-351</strain>
    </source>
</reference>
<accession>A0A931IIC4</accession>
<keyword evidence="1" id="KW-0812">Transmembrane</keyword>